<evidence type="ECO:0000313" key="2">
    <source>
        <dbReference type="EMBL" id="KAK9138543.1"/>
    </source>
</evidence>
<dbReference type="Proteomes" id="UP001417504">
    <property type="component" value="Unassembled WGS sequence"/>
</dbReference>
<feature type="transmembrane region" description="Helical" evidence="1">
    <location>
        <begin position="345"/>
        <end position="365"/>
    </location>
</feature>
<feature type="transmembrane region" description="Helical" evidence="1">
    <location>
        <begin position="149"/>
        <end position="166"/>
    </location>
</feature>
<proteinExistence type="predicted"/>
<dbReference type="PANTHER" id="PTHR35307">
    <property type="entry name" value="PROTEIN, PUTATIVE-RELATED"/>
    <property type="match status" value="1"/>
</dbReference>
<keyword evidence="3" id="KW-1185">Reference proteome</keyword>
<feature type="transmembrane region" description="Helical" evidence="1">
    <location>
        <begin position="20"/>
        <end position="37"/>
    </location>
</feature>
<comment type="caution">
    <text evidence="2">The sequence shown here is derived from an EMBL/GenBank/DDBJ whole genome shotgun (WGS) entry which is preliminary data.</text>
</comment>
<evidence type="ECO:0000256" key="1">
    <source>
        <dbReference type="SAM" id="Phobius"/>
    </source>
</evidence>
<dbReference type="EMBL" id="JBBNAE010000003">
    <property type="protein sequence ID" value="KAK9138543.1"/>
    <property type="molecule type" value="Genomic_DNA"/>
</dbReference>
<name>A0AAP0JSD3_9MAGN</name>
<gene>
    <name evidence="2" type="ORF">Sjap_009137</name>
</gene>
<feature type="transmembrane region" description="Helical" evidence="1">
    <location>
        <begin position="253"/>
        <end position="277"/>
    </location>
</feature>
<reference evidence="2 3" key="1">
    <citation type="submission" date="2024-01" db="EMBL/GenBank/DDBJ databases">
        <title>Genome assemblies of Stephania.</title>
        <authorList>
            <person name="Yang L."/>
        </authorList>
    </citation>
    <scope>NUCLEOTIDE SEQUENCE [LARGE SCALE GENOMIC DNA]</scope>
    <source>
        <strain evidence="2">QJT</strain>
        <tissue evidence="2">Leaf</tissue>
    </source>
</reference>
<protein>
    <submittedName>
        <fullName evidence="2">Uncharacterized protein</fullName>
    </submittedName>
</protein>
<keyword evidence="1" id="KW-0472">Membrane</keyword>
<keyword evidence="1" id="KW-1133">Transmembrane helix</keyword>
<feature type="transmembrane region" description="Helical" evidence="1">
    <location>
        <begin position="210"/>
        <end position="233"/>
    </location>
</feature>
<keyword evidence="1" id="KW-0812">Transmembrane</keyword>
<feature type="transmembrane region" description="Helical" evidence="1">
    <location>
        <begin position="115"/>
        <end position="137"/>
    </location>
</feature>
<feature type="transmembrane region" description="Helical" evidence="1">
    <location>
        <begin position="89"/>
        <end position="108"/>
    </location>
</feature>
<evidence type="ECO:0000313" key="3">
    <source>
        <dbReference type="Proteomes" id="UP001417504"/>
    </source>
</evidence>
<accession>A0AAP0JSD3</accession>
<sequence>MAKPLCSSESSSYSSPVPYVGLYIAGATLVCLLLMLSDMISSFRHRIRYLPCKLFSINSVSLFLLATASKLPVDLTTYMPSARDQLSKLSSTAMVCVSIGFLVPSFGINREAESITNLIALGLMVITIVVNVCIQMYTGVIFSFITEHIVILCCMILMLFVLKFSTSNVNSEKKIMVDTNRNLFKKNEPKSFIHQVKLWYMSSCITNPQYLLCSSSCLVVAVICIICLIFLSHAAFWSLVHPKLEFCKDVSDYGWSISIIVFTQIIFVLLGTLSTIFRCTMMLSLYSPGVPKPMNQIFEVEAFALNFLTKSREIMKIVSIIWLSRLLVKTTVTIINVLACLVLEIPFFIGLASIWFIALFMLSLCRPSSLITSKSDVLKVTSPWKEELKDHVASATHEFPERIMWICSKNMNKWMDASKRNPPNHLVQLLSQPRSDPPRTYVNMVQQIGIRASPDGYRLSCLSFVILERIISVSMPSTLTKSMKQASAEAFEMIYYIDDKINVGNYEDQRKHQLAKILWEYKGVHLSKKDSSSTCSSPSAASEAISLINNERRQFREGLVAREIDVIINFILMGEMEYRSIEELCFYL</sequence>
<dbReference type="PANTHER" id="PTHR35307:SF6">
    <property type="entry name" value="TRANSMEMBRANE PROTEIN"/>
    <property type="match status" value="1"/>
</dbReference>
<organism evidence="2 3">
    <name type="scientific">Stephania japonica</name>
    <dbReference type="NCBI Taxonomy" id="461633"/>
    <lineage>
        <taxon>Eukaryota</taxon>
        <taxon>Viridiplantae</taxon>
        <taxon>Streptophyta</taxon>
        <taxon>Embryophyta</taxon>
        <taxon>Tracheophyta</taxon>
        <taxon>Spermatophyta</taxon>
        <taxon>Magnoliopsida</taxon>
        <taxon>Ranunculales</taxon>
        <taxon>Menispermaceae</taxon>
        <taxon>Menispermoideae</taxon>
        <taxon>Cissampelideae</taxon>
        <taxon>Stephania</taxon>
    </lineage>
</organism>
<feature type="transmembrane region" description="Helical" evidence="1">
    <location>
        <begin position="49"/>
        <end position="69"/>
    </location>
</feature>
<dbReference type="AlphaFoldDB" id="A0AAP0JSD3"/>